<evidence type="ECO:0000313" key="2">
    <source>
        <dbReference type="Proteomes" id="UP000271241"/>
    </source>
</evidence>
<dbReference type="InterPro" id="IPR037653">
    <property type="entry name" value="Cbp6"/>
</dbReference>
<protein>
    <submittedName>
        <fullName evidence="1">Uncharacterized protein</fullName>
    </submittedName>
</protein>
<sequence length="126" mass="14515">MTTASTSAPAVRRLYRSFLRLVDQWPNDPLRPKANFRVALRQAVHDRFRAPGDAADIARRVRAADEQQRALELLLSNHYKQESPLSSRTLRPAGNPTYYDKLLRELERVQRGEGGRPGFLDRLFSR</sequence>
<dbReference type="PANTHER" id="PTHR28250">
    <property type="entry name" value="CYTOCHROME B PRE-MRNA-PROCESSING PROTEIN 6"/>
    <property type="match status" value="1"/>
</dbReference>
<evidence type="ECO:0000313" key="1">
    <source>
        <dbReference type="EMBL" id="RKP09834.1"/>
    </source>
</evidence>
<dbReference type="OrthoDB" id="2107880at2759"/>
<organism evidence="1 2">
    <name type="scientific">Thamnocephalis sphaerospora</name>
    <dbReference type="NCBI Taxonomy" id="78915"/>
    <lineage>
        <taxon>Eukaryota</taxon>
        <taxon>Fungi</taxon>
        <taxon>Fungi incertae sedis</taxon>
        <taxon>Zoopagomycota</taxon>
        <taxon>Zoopagomycotina</taxon>
        <taxon>Zoopagomycetes</taxon>
        <taxon>Zoopagales</taxon>
        <taxon>Sigmoideomycetaceae</taxon>
        <taxon>Thamnocephalis</taxon>
    </lineage>
</organism>
<dbReference type="EMBL" id="KZ992486">
    <property type="protein sequence ID" value="RKP09834.1"/>
    <property type="molecule type" value="Genomic_DNA"/>
</dbReference>
<name>A0A4P9XUD1_9FUNG</name>
<reference evidence="2" key="1">
    <citation type="journal article" date="2018" name="Nat. Microbiol.">
        <title>Leveraging single-cell genomics to expand the fungal tree of life.</title>
        <authorList>
            <person name="Ahrendt S.R."/>
            <person name="Quandt C.A."/>
            <person name="Ciobanu D."/>
            <person name="Clum A."/>
            <person name="Salamov A."/>
            <person name="Andreopoulos B."/>
            <person name="Cheng J.F."/>
            <person name="Woyke T."/>
            <person name="Pelin A."/>
            <person name="Henrissat B."/>
            <person name="Reynolds N.K."/>
            <person name="Benny G.L."/>
            <person name="Smith M.E."/>
            <person name="James T.Y."/>
            <person name="Grigoriev I.V."/>
        </authorList>
    </citation>
    <scope>NUCLEOTIDE SEQUENCE [LARGE SCALE GENOMIC DNA]</scope>
    <source>
        <strain evidence="2">RSA 1356</strain>
    </source>
</reference>
<proteinExistence type="predicted"/>
<dbReference type="PANTHER" id="PTHR28250:SF1">
    <property type="entry name" value="CYTOCHROME B PRE-MRNA-PROCESSING PROTEIN 6"/>
    <property type="match status" value="1"/>
</dbReference>
<gene>
    <name evidence="1" type="ORF">THASP1DRAFT_28382</name>
</gene>
<dbReference type="Pfam" id="PF20180">
    <property type="entry name" value="UQCC2_CBP6"/>
    <property type="match status" value="1"/>
</dbReference>
<dbReference type="GO" id="GO:0034551">
    <property type="term" value="P:mitochondrial respiratory chain complex III assembly"/>
    <property type="evidence" value="ECO:0007669"/>
    <property type="project" value="TreeGrafter"/>
</dbReference>
<dbReference type="GO" id="GO:0061671">
    <property type="term" value="C:Cbp3p-Cbp6 complex"/>
    <property type="evidence" value="ECO:0007669"/>
    <property type="project" value="InterPro"/>
</dbReference>
<dbReference type="Proteomes" id="UP000271241">
    <property type="component" value="Unassembled WGS sequence"/>
</dbReference>
<dbReference type="GO" id="GO:0043022">
    <property type="term" value="F:ribosome binding"/>
    <property type="evidence" value="ECO:0007669"/>
    <property type="project" value="InterPro"/>
</dbReference>
<dbReference type="AlphaFoldDB" id="A0A4P9XUD1"/>
<keyword evidence="2" id="KW-1185">Reference proteome</keyword>
<accession>A0A4P9XUD1</accession>